<dbReference type="PROSITE" id="PS50003">
    <property type="entry name" value="PH_DOMAIN"/>
    <property type="match status" value="1"/>
</dbReference>
<feature type="region of interest" description="Disordered" evidence="1">
    <location>
        <begin position="190"/>
        <end position="211"/>
    </location>
</feature>
<keyword evidence="4" id="KW-1185">Reference proteome</keyword>
<comment type="caution">
    <text evidence="3">The sequence shown here is derived from an EMBL/GenBank/DDBJ whole genome shotgun (WGS) entry which is preliminary data.</text>
</comment>
<feature type="compositionally biased region" description="Polar residues" evidence="1">
    <location>
        <begin position="88"/>
        <end position="107"/>
    </location>
</feature>
<organism evidence="3 4">
    <name type="scientific">Cladonia borealis</name>
    <dbReference type="NCBI Taxonomy" id="184061"/>
    <lineage>
        <taxon>Eukaryota</taxon>
        <taxon>Fungi</taxon>
        <taxon>Dikarya</taxon>
        <taxon>Ascomycota</taxon>
        <taxon>Pezizomycotina</taxon>
        <taxon>Lecanoromycetes</taxon>
        <taxon>OSLEUM clade</taxon>
        <taxon>Lecanoromycetidae</taxon>
        <taxon>Lecanorales</taxon>
        <taxon>Lecanorineae</taxon>
        <taxon>Cladoniaceae</taxon>
        <taxon>Cladonia</taxon>
    </lineage>
</organism>
<feature type="region of interest" description="Disordered" evidence="1">
    <location>
        <begin position="16"/>
        <end position="139"/>
    </location>
</feature>
<dbReference type="InterPro" id="IPR032675">
    <property type="entry name" value="LRR_dom_sf"/>
</dbReference>
<dbReference type="SUPFAM" id="SSF52047">
    <property type="entry name" value="RNI-like"/>
    <property type="match status" value="1"/>
</dbReference>
<dbReference type="Gene3D" id="3.80.10.10">
    <property type="entry name" value="Ribonuclease Inhibitor"/>
    <property type="match status" value="1"/>
</dbReference>
<feature type="domain" description="PH" evidence="2">
    <location>
        <begin position="139"/>
        <end position="276"/>
    </location>
</feature>
<dbReference type="Pfam" id="PF25353">
    <property type="entry name" value="PH_2nd_LRR"/>
    <property type="match status" value="1"/>
</dbReference>
<dbReference type="SMART" id="SM00368">
    <property type="entry name" value="LRR_RI"/>
    <property type="match status" value="4"/>
</dbReference>
<dbReference type="PANTHER" id="PTHR24114">
    <property type="entry name" value="LEUCINE RICH REPEAT FAMILY PROTEIN"/>
    <property type="match status" value="1"/>
</dbReference>
<dbReference type="SMART" id="SM00233">
    <property type="entry name" value="PH"/>
    <property type="match status" value="1"/>
</dbReference>
<dbReference type="PANTHER" id="PTHR24114:SF2">
    <property type="entry name" value="F-BOX DOMAIN-CONTAINING PROTEIN-RELATED"/>
    <property type="match status" value="1"/>
</dbReference>
<dbReference type="Proteomes" id="UP001166286">
    <property type="component" value="Unassembled WGS sequence"/>
</dbReference>
<dbReference type="InterPro" id="IPR057334">
    <property type="entry name" value="PH_2nd_LRR"/>
</dbReference>
<feature type="region of interest" description="Disordered" evidence="1">
    <location>
        <begin position="1118"/>
        <end position="1174"/>
    </location>
</feature>
<dbReference type="EMBL" id="JAFEKC020000009">
    <property type="protein sequence ID" value="KAK0512942.1"/>
    <property type="molecule type" value="Genomic_DNA"/>
</dbReference>
<feature type="compositionally biased region" description="Polar residues" evidence="1">
    <location>
        <begin position="116"/>
        <end position="138"/>
    </location>
</feature>
<evidence type="ECO:0000313" key="4">
    <source>
        <dbReference type="Proteomes" id="UP001166286"/>
    </source>
</evidence>
<evidence type="ECO:0000259" key="2">
    <source>
        <dbReference type="PROSITE" id="PS50003"/>
    </source>
</evidence>
<feature type="compositionally biased region" description="Basic and acidic residues" evidence="1">
    <location>
        <begin position="1137"/>
        <end position="1159"/>
    </location>
</feature>
<evidence type="ECO:0000313" key="3">
    <source>
        <dbReference type="EMBL" id="KAK0512942.1"/>
    </source>
</evidence>
<protein>
    <recommendedName>
        <fullName evidence="2">PH domain-containing protein</fullName>
    </recommendedName>
</protein>
<proteinExistence type="predicted"/>
<feature type="compositionally biased region" description="Basic and acidic residues" evidence="1">
    <location>
        <begin position="1042"/>
        <end position="1055"/>
    </location>
</feature>
<gene>
    <name evidence="3" type="ORF">JMJ35_004959</name>
</gene>
<dbReference type="InterPro" id="IPR001849">
    <property type="entry name" value="PH_domain"/>
</dbReference>
<feature type="region of interest" description="Disordered" evidence="1">
    <location>
        <begin position="1032"/>
        <end position="1055"/>
    </location>
</feature>
<sequence>MSDRRRRKSLTIFRPDVSALTPINEPPDSAPVGGLLKKRRPATFLSSSPSSSPTSLDMPPSSPLTPLKRTDSQSSLNRLLHKSRPKSLQKSGRPSSIFGSIRNSFHSTYEDENGLARTTSKSDSVHSTISNTPPNYGTTVLHHGEIQTTGGILRKKSQYFVLTDTHLVRFKSQGGASDIFPNVPPSIGKASGMRHSRMSSSGSLHELHTTSSGESHHAIPLHDIIAVWRLDDGKPYFSIEINYMDDETNIPGAITLQLHDPLENNVWTSSIRGAVTKARLADPKPFPKHLIDYTARVLEQENDYDPSSFTMFKVLQRTGRSSAKSSSEDLTNVHCTVCILVFGAFKVHLVPFPKSLRNTSSSLLSEMKPFSFGTMILTDLKVHDADDAFSISFRMPFRPITTLFLASSLVNDIALTTRHATEFLRPNWAEAPLTWTVPSSLEDNVWPILPSQEPYQGYDRTLTAYCLAYDVDPSRIRYEVLEECEDAPVFELCPPADTARTRYTALELLAIMRSLRYNESFLTLSFRNISLDILHNIRDRYGNDHVPWTTKSGVPMKIPDEENATMLVQEVRALAVKCRRLRRLDFSYCLTRKLQEGDQIVQDPGCGICEALFPLCAKQWTNVDWISLNGIVLTDVDVDYIFSAAIDKSCHFRALDVGYCGLVDRSMNTLLQALSYQAATMESIDLSGNLARHEPKEIEEHFRQFEFIRKVNLSNISRVSSPEPLISTEMLLSWKLVELRLSRTALNEKSVEALTIYLVSDMSEYLRLLDLSQCRLSSREAAMLLNALDVSRFEKSRNMHINLSDNHLEQHHDALVDAIGRSCSPVRVTMQMMEYKRENNFQRLIKAFSKNTTTQVLDISKLSLPTDAGDDTCEILHQLFTQNNTLKEIDISGEHTHIEAAQYGNGLNHALAGLKRNKTLRVLRVEHQKLGLQGASTLASVLEVNDTLQEIHCENNEINLQAFTVLVNSLEHNKTLLYLSSMVMDRAWTQNKVDREIVNIRDTPSTSPVTRMSSSTKATVNRTLGRTIGKTIGGQRSIPPRNVDKRHSPRHSYTESDIKAAVGSLSQNWDRELARLQSYLQRNYNLAHGLPPEGAPVEQRWLEADDRPETSESLATAVRGYRIDDRTPTGEPNRQLQVDHNDGKAMEVSVEEKETKVEDQAYESEGDALEMGKL</sequence>
<evidence type="ECO:0000256" key="1">
    <source>
        <dbReference type="SAM" id="MobiDB-lite"/>
    </source>
</evidence>
<reference evidence="3" key="1">
    <citation type="submission" date="2023-03" db="EMBL/GenBank/DDBJ databases">
        <title>Complete genome of Cladonia borealis.</title>
        <authorList>
            <person name="Park H."/>
        </authorList>
    </citation>
    <scope>NUCLEOTIDE SEQUENCE</scope>
    <source>
        <strain evidence="3">ANT050790</strain>
    </source>
</reference>
<accession>A0AA39R133</accession>
<dbReference type="SUPFAM" id="SSF50729">
    <property type="entry name" value="PH domain-like"/>
    <property type="match status" value="1"/>
</dbReference>
<name>A0AA39R133_9LECA</name>
<dbReference type="InterPro" id="IPR052394">
    <property type="entry name" value="LRR-containing"/>
</dbReference>
<feature type="compositionally biased region" description="Low complexity" evidence="1">
    <location>
        <begin position="45"/>
        <end position="67"/>
    </location>
</feature>
<dbReference type="AlphaFoldDB" id="A0AA39R133"/>